<accession>A0A254TD28</accession>
<evidence type="ECO:0000313" key="3">
    <source>
        <dbReference type="EMBL" id="OWW20556.1"/>
    </source>
</evidence>
<sequence length="95" mass="10193">MNAKQIVAAFAILAATGSAFAAGNSEFVEFTNVPSTKTRAEVRAELAQAREQQVAGSSEFVEFTPVASTRTREEVRREAVQSAHSQSDRSLYIGG</sequence>
<dbReference type="Proteomes" id="UP000197535">
    <property type="component" value="Unassembled WGS sequence"/>
</dbReference>
<name>A0A254TD28_9BURK</name>
<dbReference type="EMBL" id="LSTO01000001">
    <property type="protein sequence ID" value="OWW20556.1"/>
    <property type="molecule type" value="Genomic_DNA"/>
</dbReference>
<organism evidence="3 4">
    <name type="scientific">Noviherbaspirillum denitrificans</name>
    <dbReference type="NCBI Taxonomy" id="1968433"/>
    <lineage>
        <taxon>Bacteria</taxon>
        <taxon>Pseudomonadati</taxon>
        <taxon>Pseudomonadota</taxon>
        <taxon>Betaproteobacteria</taxon>
        <taxon>Burkholderiales</taxon>
        <taxon>Oxalobacteraceae</taxon>
        <taxon>Noviherbaspirillum</taxon>
    </lineage>
</organism>
<dbReference type="InterPro" id="IPR025421">
    <property type="entry name" value="DUF4148"/>
</dbReference>
<evidence type="ECO:0008006" key="5">
    <source>
        <dbReference type="Google" id="ProtNLM"/>
    </source>
</evidence>
<evidence type="ECO:0000256" key="1">
    <source>
        <dbReference type="SAM" id="MobiDB-lite"/>
    </source>
</evidence>
<feature type="signal peptide" evidence="2">
    <location>
        <begin position="1"/>
        <end position="21"/>
    </location>
</feature>
<protein>
    <recommendedName>
        <fullName evidence="5">DUF4148 domain-containing protein</fullName>
    </recommendedName>
</protein>
<gene>
    <name evidence="3" type="ORF">AYR66_14715</name>
</gene>
<keyword evidence="2" id="KW-0732">Signal</keyword>
<feature type="chain" id="PRO_5012897309" description="DUF4148 domain-containing protein" evidence="2">
    <location>
        <begin position="22"/>
        <end position="95"/>
    </location>
</feature>
<comment type="caution">
    <text evidence="3">The sequence shown here is derived from an EMBL/GenBank/DDBJ whole genome shotgun (WGS) entry which is preliminary data.</text>
</comment>
<feature type="region of interest" description="Disordered" evidence="1">
    <location>
        <begin position="66"/>
        <end position="95"/>
    </location>
</feature>
<proteinExistence type="predicted"/>
<dbReference type="Pfam" id="PF13663">
    <property type="entry name" value="DUF4148"/>
    <property type="match status" value="1"/>
</dbReference>
<reference evidence="3 4" key="1">
    <citation type="submission" date="2016-02" db="EMBL/GenBank/DDBJ databases">
        <authorList>
            <person name="Wen L."/>
            <person name="He K."/>
            <person name="Yang H."/>
        </authorList>
    </citation>
    <scope>NUCLEOTIDE SEQUENCE [LARGE SCALE GENOMIC DNA]</scope>
    <source>
        <strain evidence="3 4">TSA40</strain>
    </source>
</reference>
<feature type="compositionally biased region" description="Basic and acidic residues" evidence="1">
    <location>
        <begin position="70"/>
        <end position="79"/>
    </location>
</feature>
<dbReference type="RefSeq" id="WP_170942112.1">
    <property type="nucleotide sequence ID" value="NZ_LSTO01000001.1"/>
</dbReference>
<keyword evidence="4" id="KW-1185">Reference proteome</keyword>
<dbReference type="AlphaFoldDB" id="A0A254TD28"/>
<evidence type="ECO:0000256" key="2">
    <source>
        <dbReference type="SAM" id="SignalP"/>
    </source>
</evidence>
<evidence type="ECO:0000313" key="4">
    <source>
        <dbReference type="Proteomes" id="UP000197535"/>
    </source>
</evidence>